<keyword evidence="1" id="KW-0472">Membrane</keyword>
<feature type="transmembrane region" description="Helical" evidence="1">
    <location>
        <begin position="192"/>
        <end position="220"/>
    </location>
</feature>
<name>A0ABM9IEF2_9BACT</name>
<feature type="transmembrane region" description="Helical" evidence="1">
    <location>
        <begin position="60"/>
        <end position="80"/>
    </location>
</feature>
<feature type="transmembrane region" description="Helical" evidence="1">
    <location>
        <begin position="232"/>
        <end position="250"/>
    </location>
</feature>
<keyword evidence="1" id="KW-0812">Transmembrane</keyword>
<feature type="transmembrane region" description="Helical" evidence="1">
    <location>
        <begin position="346"/>
        <end position="362"/>
    </location>
</feature>
<gene>
    <name evidence="2" type="ORF">MFUM_1744</name>
</gene>
<dbReference type="EMBL" id="OX458932">
    <property type="protein sequence ID" value="CAI9086071.1"/>
    <property type="molecule type" value="Genomic_DNA"/>
</dbReference>
<sequence length="503" mass="56942">MQSNRSDRPYGTAAIITVGYGNKHLPFFYTCIWLDQFPLKKLGIICFIFKLSMVLDPFDYIATGFFLLAVFHTLISPVLFRKGEALIDYAWQTSGGKMTRSHWLYFFGVLVRYLGEVEIIFGLWLLPLLIVSLWRFGWDATLEKLKLKTEYTEALFVAVLMTISSAQPILYISQRLIGCFARITKDSVTSWWFLILTLGPIFGSFITEASAITISALLLAEKLFCLNPKQSLAYATIGLLFFNISIGGTLTNYAAPPVVLVSQKWQWDSFYMLIHFGFVFACGIVLANLLYYFVFQEEFKRLEKERLSLLAETGPAESLREKIPIWIVIGNIGFLVSTVIIKDYFLLLFGILVFFLSFVDATKPYQGEIPLQKAFLVGFFLASLEVFGNLQSWWINRLLSHLSFLPLYVVSVMLSSFNDNALISYLATLIVPELDEMKKRAIIGGALSGGGLTIIANAPNLVGWSLLRKFFPDGIASTKLFIMALVPTILVAILFMFKEWIFK</sequence>
<feature type="transmembrane region" description="Helical" evidence="1">
    <location>
        <begin position="270"/>
        <end position="294"/>
    </location>
</feature>
<feature type="transmembrane region" description="Helical" evidence="1">
    <location>
        <begin position="407"/>
        <end position="429"/>
    </location>
</feature>
<feature type="transmembrane region" description="Helical" evidence="1">
    <location>
        <begin position="480"/>
        <end position="497"/>
    </location>
</feature>
<feature type="transmembrane region" description="Helical" evidence="1">
    <location>
        <begin position="323"/>
        <end position="340"/>
    </location>
</feature>
<organism evidence="2 3">
    <name type="scientific">Candidatus Methylacidiphilum fumarolicum</name>
    <dbReference type="NCBI Taxonomy" id="591154"/>
    <lineage>
        <taxon>Bacteria</taxon>
        <taxon>Pseudomonadati</taxon>
        <taxon>Verrucomicrobiota</taxon>
        <taxon>Methylacidiphilae</taxon>
        <taxon>Methylacidiphilales</taxon>
        <taxon>Methylacidiphilaceae</taxon>
        <taxon>Methylacidiphilum (ex Ratnadevi et al. 2023)</taxon>
    </lineage>
</organism>
<keyword evidence="3" id="KW-1185">Reference proteome</keyword>
<evidence type="ECO:0000256" key="1">
    <source>
        <dbReference type="SAM" id="Phobius"/>
    </source>
</evidence>
<evidence type="ECO:0008006" key="4">
    <source>
        <dbReference type="Google" id="ProtNLM"/>
    </source>
</evidence>
<evidence type="ECO:0000313" key="3">
    <source>
        <dbReference type="Proteomes" id="UP001161497"/>
    </source>
</evidence>
<feature type="transmembrane region" description="Helical" evidence="1">
    <location>
        <begin position="441"/>
        <end position="460"/>
    </location>
</feature>
<dbReference type="InterPro" id="IPR009978">
    <property type="entry name" value="Na_H_antiport_3"/>
</dbReference>
<keyword evidence="1" id="KW-1133">Transmembrane helix</keyword>
<accession>A0ABM9IEF2</accession>
<reference evidence="2" key="1">
    <citation type="submission" date="2023-03" db="EMBL/GenBank/DDBJ databases">
        <authorList>
            <person name="Cremers G."/>
            <person name="Picone N."/>
        </authorList>
    </citation>
    <scope>NUCLEOTIDE SEQUENCE</scope>
    <source>
        <strain evidence="2">Sample_alias</strain>
    </source>
</reference>
<feature type="transmembrane region" description="Helical" evidence="1">
    <location>
        <begin position="154"/>
        <end position="172"/>
    </location>
</feature>
<feature type="transmembrane region" description="Helical" evidence="1">
    <location>
        <begin position="374"/>
        <end position="395"/>
    </location>
</feature>
<dbReference type="Proteomes" id="UP001161497">
    <property type="component" value="Chromosome"/>
</dbReference>
<dbReference type="Pfam" id="PF07399">
    <property type="entry name" value="Na_H_antiport_3"/>
    <property type="match status" value="1"/>
</dbReference>
<dbReference type="RefSeq" id="WP_009058355.1">
    <property type="nucleotide sequence ID" value="NZ_JAHXRZ010000012.1"/>
</dbReference>
<proteinExistence type="predicted"/>
<protein>
    <recommendedName>
        <fullName evidence="4">Na+/H+ antiporter</fullName>
    </recommendedName>
</protein>
<evidence type="ECO:0000313" key="2">
    <source>
        <dbReference type="EMBL" id="CAI9086071.1"/>
    </source>
</evidence>
<feature type="transmembrane region" description="Helical" evidence="1">
    <location>
        <begin position="103"/>
        <end position="134"/>
    </location>
</feature>